<dbReference type="RefSeq" id="WP_076545980.1">
    <property type="nucleotide sequence ID" value="NZ_FTNC01000029.1"/>
</dbReference>
<name>A0A1N7B907_9FIRM</name>
<dbReference type="InterPro" id="IPR036881">
    <property type="entry name" value="Glyco_hydro_3_C_sf"/>
</dbReference>
<dbReference type="Gene3D" id="3.40.50.1700">
    <property type="entry name" value="Glycoside hydrolase family 3 C-terminal domain"/>
    <property type="match status" value="1"/>
</dbReference>
<dbReference type="Gene3D" id="2.60.120.260">
    <property type="entry name" value="Galactose-binding domain-like"/>
    <property type="match status" value="1"/>
</dbReference>
<dbReference type="STRING" id="56779.SAMN05421834_12917"/>
<sequence length="915" mass="100852">MEKVKLDLEKYAAISRQAAAEGCVLLRNEKQALPIKKGEKVSVFGRIQFDYYKSGTGSGGLVNTEYVVGILDALKLSDELVLNQELIDTYEEWLEDNPFDHGEGWAQEPWTQKEMPVSAELAQKSAADSDLAVVILGRTAGEDKDNSATKGSYLLTDTEEEMLASVSEAFDRVAVVLNVGNIIDMKWVDKYQPEAVLYAWHGGMEGGNGTVDVLTGKVNPSGKLSDTIAVDISDYPSMDDFGNKDTLIYKEDIYVGYRYFETAAKDRVIYPFGYGLSYTEFEIDILSFEEGEDSLTVELEVKNTGDLAGKEVVQVYAAKPLGKLGKAARTLEAFAKTNLLEPGQSQKLSLSFRKEQLASYDDSGITGHKSSYVMEAGEYKIYAGSDVRKAELAGSFEIDSLEVIKELKEACAPVESFRRLKVDSDGRMTEEEVPERTIDLDQRIAAKRPEAIPSTGDQGIKLKDVYQEKASLEDFIAQLSDQDLACLMRGEGMNSPRVTPGTAGAFGGVSENLTDFGIPAACCADGPSGIRMDCGTTAFSLPNGTSLACTFNLDLVAKLFDLMGQELLANQIETILGPGMNIHRTPLNGRNFEYFSEDPLLTGKMAAVQLRAMNKYKVTGTIKHYVANNQEAHRHDVNSVVSERALREIYLKGFEIAVKEGEAASIMSTYGGLNGIWTAGNYDLLTTILREEWGFDGIVMTDWWARINEEGEKARKGNTIPMVRAQNDLYMVCENPEENSCEDNTLKGLAEGKITRGELQRNAANILKFIMDSAVMERDLSGTGEESDAAESAEEPVNVMEYYDLTELDAIDLSEVDTSKGESVVFGIIRGERGIYKLKLELKASGGEVAQVPVSLFVNNKLDSTITINGTGEWQTVEKEISLWSKNNYIKLYFAQSGMELGRMTFEFEKEIESN</sequence>
<evidence type="ECO:0000256" key="3">
    <source>
        <dbReference type="ARBA" id="ARBA00023277"/>
    </source>
</evidence>
<dbReference type="Pfam" id="PF00933">
    <property type="entry name" value="Glyco_hydro_3"/>
    <property type="match status" value="1"/>
</dbReference>
<feature type="domain" description="Fibronectin type III-like" evidence="5">
    <location>
        <begin position="311"/>
        <end position="387"/>
    </location>
</feature>
<dbReference type="InterPro" id="IPR017853">
    <property type="entry name" value="GH"/>
</dbReference>
<gene>
    <name evidence="6" type="ORF">SAMN05421834_12917</name>
</gene>
<dbReference type="Pfam" id="PF14310">
    <property type="entry name" value="Fn3-like"/>
    <property type="match status" value="1"/>
</dbReference>
<dbReference type="Pfam" id="PF01915">
    <property type="entry name" value="Glyco_hydro_3_C"/>
    <property type="match status" value="1"/>
</dbReference>
<dbReference type="InterPro" id="IPR019800">
    <property type="entry name" value="Glyco_hydro_3_AS"/>
</dbReference>
<dbReference type="SMART" id="SM01217">
    <property type="entry name" value="Fn3_like"/>
    <property type="match status" value="1"/>
</dbReference>
<dbReference type="InterPro" id="IPR002772">
    <property type="entry name" value="Glyco_hydro_3_C"/>
</dbReference>
<evidence type="ECO:0000313" key="7">
    <source>
        <dbReference type="Proteomes" id="UP000185669"/>
    </source>
</evidence>
<dbReference type="CDD" id="cd02795">
    <property type="entry name" value="CBM6-CBM35-CBM36_like"/>
    <property type="match status" value="1"/>
</dbReference>
<keyword evidence="7" id="KW-1185">Reference proteome</keyword>
<accession>A0A1N7B907</accession>
<dbReference type="PANTHER" id="PTHR42715:SF10">
    <property type="entry name" value="BETA-GLUCOSIDASE"/>
    <property type="match status" value="1"/>
</dbReference>
<protein>
    <submittedName>
        <fullName evidence="6">Beta-glucosidase</fullName>
    </submittedName>
</protein>
<dbReference type="Gene3D" id="2.60.40.10">
    <property type="entry name" value="Immunoglobulins"/>
    <property type="match status" value="1"/>
</dbReference>
<dbReference type="Proteomes" id="UP000185669">
    <property type="component" value="Unassembled WGS sequence"/>
</dbReference>
<keyword evidence="4" id="KW-0326">Glycosidase</keyword>
<dbReference type="EMBL" id="FTNC01000029">
    <property type="protein sequence ID" value="SIR47851.1"/>
    <property type="molecule type" value="Genomic_DNA"/>
</dbReference>
<dbReference type="InterPro" id="IPR026891">
    <property type="entry name" value="Fn3-like"/>
</dbReference>
<dbReference type="InterPro" id="IPR013783">
    <property type="entry name" value="Ig-like_fold"/>
</dbReference>
<reference evidence="7" key="1">
    <citation type="submission" date="2017-01" db="EMBL/GenBank/DDBJ databases">
        <authorList>
            <person name="Varghese N."/>
            <person name="Submissions S."/>
        </authorList>
    </citation>
    <scope>NUCLEOTIDE SEQUENCE [LARGE SCALE GENOMIC DNA]</scope>
    <source>
        <strain evidence="7">ATCC 700103</strain>
    </source>
</reference>
<dbReference type="PROSITE" id="PS00775">
    <property type="entry name" value="GLYCOSYL_HYDROL_F3"/>
    <property type="match status" value="1"/>
</dbReference>
<dbReference type="PANTHER" id="PTHR42715">
    <property type="entry name" value="BETA-GLUCOSIDASE"/>
    <property type="match status" value="1"/>
</dbReference>
<evidence type="ECO:0000256" key="2">
    <source>
        <dbReference type="ARBA" id="ARBA00022801"/>
    </source>
</evidence>
<proteinExistence type="inferred from homology"/>
<evidence type="ECO:0000259" key="5">
    <source>
        <dbReference type="SMART" id="SM01217"/>
    </source>
</evidence>
<comment type="similarity">
    <text evidence="1 4">Belongs to the glycosyl hydrolase 3 family.</text>
</comment>
<keyword evidence="3" id="KW-0119">Carbohydrate metabolism</keyword>
<dbReference type="SUPFAM" id="SSF52279">
    <property type="entry name" value="Beta-D-glucan exohydrolase, C-terminal domain"/>
    <property type="match status" value="1"/>
</dbReference>
<dbReference type="InterPro" id="IPR036962">
    <property type="entry name" value="Glyco_hydro_3_N_sf"/>
</dbReference>
<dbReference type="Gene3D" id="3.20.20.300">
    <property type="entry name" value="Glycoside hydrolase, family 3, N-terminal domain"/>
    <property type="match status" value="1"/>
</dbReference>
<dbReference type="InterPro" id="IPR001764">
    <property type="entry name" value="Glyco_hydro_3_N"/>
</dbReference>
<dbReference type="SUPFAM" id="SSF51445">
    <property type="entry name" value="(Trans)glycosidases"/>
    <property type="match status" value="1"/>
</dbReference>
<dbReference type="InterPro" id="IPR008979">
    <property type="entry name" value="Galactose-bd-like_sf"/>
</dbReference>
<evidence type="ECO:0000256" key="4">
    <source>
        <dbReference type="RuleBase" id="RU361161"/>
    </source>
</evidence>
<dbReference type="GO" id="GO:0004553">
    <property type="term" value="F:hydrolase activity, hydrolyzing O-glycosyl compounds"/>
    <property type="evidence" value="ECO:0007669"/>
    <property type="project" value="InterPro"/>
</dbReference>
<dbReference type="SUPFAM" id="SSF49785">
    <property type="entry name" value="Galactose-binding domain-like"/>
    <property type="match status" value="1"/>
</dbReference>
<dbReference type="InterPro" id="IPR050288">
    <property type="entry name" value="Cellulose_deg_GH3"/>
</dbReference>
<dbReference type="OrthoDB" id="98455at2"/>
<dbReference type="AlphaFoldDB" id="A0A1N7B907"/>
<evidence type="ECO:0000313" key="6">
    <source>
        <dbReference type="EMBL" id="SIR47851.1"/>
    </source>
</evidence>
<organism evidence="6 7">
    <name type="scientific">Halanaerobium kushneri</name>
    <dbReference type="NCBI Taxonomy" id="56779"/>
    <lineage>
        <taxon>Bacteria</taxon>
        <taxon>Bacillati</taxon>
        <taxon>Bacillota</taxon>
        <taxon>Clostridia</taxon>
        <taxon>Halanaerobiales</taxon>
        <taxon>Halanaerobiaceae</taxon>
        <taxon>Halanaerobium</taxon>
    </lineage>
</organism>
<dbReference type="PRINTS" id="PR00133">
    <property type="entry name" value="GLHYDRLASE3"/>
</dbReference>
<evidence type="ECO:0000256" key="1">
    <source>
        <dbReference type="ARBA" id="ARBA00005336"/>
    </source>
</evidence>
<dbReference type="GO" id="GO:0005975">
    <property type="term" value="P:carbohydrate metabolic process"/>
    <property type="evidence" value="ECO:0007669"/>
    <property type="project" value="InterPro"/>
</dbReference>
<keyword evidence="2 4" id="KW-0378">Hydrolase</keyword>